<reference evidence="6 7" key="1">
    <citation type="submission" date="2016-10" db="EMBL/GenBank/DDBJ databases">
        <authorList>
            <person name="de Groot N.N."/>
        </authorList>
    </citation>
    <scope>NUCLEOTIDE SEQUENCE [LARGE SCALE GENOMIC DNA]</scope>
    <source>
        <strain evidence="6 7">DSM 6059</strain>
    </source>
</reference>
<accession>A0A1I1TG94</accession>
<keyword evidence="7" id="KW-1185">Reference proteome</keyword>
<dbReference type="STRING" id="1123010.SAMN02745724_04883"/>
<evidence type="ECO:0000256" key="1">
    <source>
        <dbReference type="ARBA" id="ARBA00005495"/>
    </source>
</evidence>
<dbReference type="PANTHER" id="PTHR33337:SF40">
    <property type="entry name" value="CENP-V_GFA DOMAIN-CONTAINING PROTEIN-RELATED"/>
    <property type="match status" value="1"/>
</dbReference>
<dbReference type="InterPro" id="IPR006913">
    <property type="entry name" value="CENP-V/GFA"/>
</dbReference>
<dbReference type="PROSITE" id="PS51891">
    <property type="entry name" value="CENP_V_GFA"/>
    <property type="match status" value="1"/>
</dbReference>
<dbReference type="EMBL" id="FOLO01000069">
    <property type="protein sequence ID" value="SFD57564.1"/>
    <property type="molecule type" value="Genomic_DNA"/>
</dbReference>
<dbReference type="Proteomes" id="UP000198862">
    <property type="component" value="Unassembled WGS sequence"/>
</dbReference>
<name>A0A1I1TG94_9GAMM</name>
<dbReference type="AlphaFoldDB" id="A0A1I1TG94"/>
<dbReference type="SUPFAM" id="SSF51316">
    <property type="entry name" value="Mss4-like"/>
    <property type="match status" value="1"/>
</dbReference>
<comment type="similarity">
    <text evidence="1">Belongs to the Gfa family.</text>
</comment>
<dbReference type="InterPro" id="IPR011057">
    <property type="entry name" value="Mss4-like_sf"/>
</dbReference>
<dbReference type="RefSeq" id="WP_091990973.1">
    <property type="nucleotide sequence ID" value="NZ_FOLO01000069.1"/>
</dbReference>
<dbReference type="PANTHER" id="PTHR33337">
    <property type="entry name" value="GFA DOMAIN-CONTAINING PROTEIN"/>
    <property type="match status" value="1"/>
</dbReference>
<protein>
    <submittedName>
        <fullName evidence="6">Uncharacterized conserved protein</fullName>
    </submittedName>
</protein>
<sequence>MSKISGSCLCGKVTFECENDFEQFHLCHCIQCQKTTGSTYASNLFTRLDNILWLSGFDLVKRFDLKNRAISKAFCMECGCGLPYISGTGKALVVPAGSLNGEPNIDPQDNIFCCEKATWYDKGVIAPKFNRFAQ</sequence>
<dbReference type="Gene3D" id="3.90.1590.10">
    <property type="entry name" value="glutathione-dependent formaldehyde- activating enzyme (gfa)"/>
    <property type="match status" value="1"/>
</dbReference>
<dbReference type="Pfam" id="PF04828">
    <property type="entry name" value="GFA"/>
    <property type="match status" value="1"/>
</dbReference>
<dbReference type="OrthoDB" id="4188830at2"/>
<dbReference type="GO" id="GO:0016846">
    <property type="term" value="F:carbon-sulfur lyase activity"/>
    <property type="evidence" value="ECO:0007669"/>
    <property type="project" value="InterPro"/>
</dbReference>
<keyword evidence="2" id="KW-0479">Metal-binding</keyword>
<evidence type="ECO:0000256" key="2">
    <source>
        <dbReference type="ARBA" id="ARBA00022723"/>
    </source>
</evidence>
<evidence type="ECO:0000313" key="6">
    <source>
        <dbReference type="EMBL" id="SFD57564.1"/>
    </source>
</evidence>
<keyword evidence="3" id="KW-0862">Zinc</keyword>
<evidence type="ECO:0000259" key="5">
    <source>
        <dbReference type="PROSITE" id="PS51891"/>
    </source>
</evidence>
<proteinExistence type="inferred from homology"/>
<dbReference type="GO" id="GO:0046872">
    <property type="term" value="F:metal ion binding"/>
    <property type="evidence" value="ECO:0007669"/>
    <property type="project" value="UniProtKB-KW"/>
</dbReference>
<evidence type="ECO:0000256" key="3">
    <source>
        <dbReference type="ARBA" id="ARBA00022833"/>
    </source>
</evidence>
<evidence type="ECO:0000313" key="7">
    <source>
        <dbReference type="Proteomes" id="UP000198862"/>
    </source>
</evidence>
<keyword evidence="4" id="KW-0456">Lyase</keyword>
<gene>
    <name evidence="6" type="ORF">SAMN02745724_04883</name>
</gene>
<organism evidence="6 7">
    <name type="scientific">Pseudoalteromonas denitrificans DSM 6059</name>
    <dbReference type="NCBI Taxonomy" id="1123010"/>
    <lineage>
        <taxon>Bacteria</taxon>
        <taxon>Pseudomonadati</taxon>
        <taxon>Pseudomonadota</taxon>
        <taxon>Gammaproteobacteria</taxon>
        <taxon>Alteromonadales</taxon>
        <taxon>Pseudoalteromonadaceae</taxon>
        <taxon>Pseudoalteromonas</taxon>
    </lineage>
</organism>
<feature type="domain" description="CENP-V/GFA" evidence="5">
    <location>
        <begin position="4"/>
        <end position="109"/>
    </location>
</feature>
<evidence type="ECO:0000256" key="4">
    <source>
        <dbReference type="ARBA" id="ARBA00023239"/>
    </source>
</evidence>